<feature type="repeat" description="LDL-receptor class B" evidence="2">
    <location>
        <begin position="165"/>
        <end position="209"/>
    </location>
</feature>
<dbReference type="EMBL" id="WJBH02000003">
    <property type="protein sequence ID" value="KAI9561087.1"/>
    <property type="molecule type" value="Genomic_DNA"/>
</dbReference>
<dbReference type="Gene3D" id="2.120.10.30">
    <property type="entry name" value="TolB, C-terminal domain"/>
    <property type="match status" value="1"/>
</dbReference>
<evidence type="ECO:0000256" key="1">
    <source>
        <dbReference type="ARBA" id="ARBA00022536"/>
    </source>
</evidence>
<dbReference type="PROSITE" id="PS51120">
    <property type="entry name" value="LDLRB"/>
    <property type="match status" value="1"/>
</dbReference>
<keyword evidence="1" id="KW-0245">EGF-like domain</keyword>
<keyword evidence="6" id="KW-1185">Reference proteome</keyword>
<dbReference type="SMART" id="SM00135">
    <property type="entry name" value="LY"/>
    <property type="match status" value="5"/>
</dbReference>
<dbReference type="GO" id="GO:0060070">
    <property type="term" value="P:canonical Wnt signaling pathway"/>
    <property type="evidence" value="ECO:0007669"/>
    <property type="project" value="TreeGrafter"/>
</dbReference>
<dbReference type="InterPro" id="IPR000033">
    <property type="entry name" value="LDLR_classB_rpt"/>
</dbReference>
<reference evidence="5 6" key="1">
    <citation type="submission" date="2022-05" db="EMBL/GenBank/DDBJ databases">
        <title>A multi-omics perspective on studying reproductive biology in Daphnia sinensis.</title>
        <authorList>
            <person name="Jia J."/>
        </authorList>
    </citation>
    <scope>NUCLEOTIDE SEQUENCE [LARGE SCALE GENOMIC DNA]</scope>
    <source>
        <strain evidence="5 6">WSL</strain>
    </source>
</reference>
<evidence type="ECO:0000313" key="6">
    <source>
        <dbReference type="Proteomes" id="UP000820818"/>
    </source>
</evidence>
<name>A0AAD5KV53_9CRUS</name>
<evidence type="ECO:0000256" key="3">
    <source>
        <dbReference type="SAM" id="Phobius"/>
    </source>
</evidence>
<comment type="caution">
    <text evidence="5">The sequence shown here is derived from an EMBL/GenBank/DDBJ whole genome shotgun (WGS) entry which is preliminary data.</text>
</comment>
<organism evidence="5 6">
    <name type="scientific">Daphnia sinensis</name>
    <dbReference type="NCBI Taxonomy" id="1820382"/>
    <lineage>
        <taxon>Eukaryota</taxon>
        <taxon>Metazoa</taxon>
        <taxon>Ecdysozoa</taxon>
        <taxon>Arthropoda</taxon>
        <taxon>Crustacea</taxon>
        <taxon>Branchiopoda</taxon>
        <taxon>Diplostraca</taxon>
        <taxon>Cladocera</taxon>
        <taxon>Anomopoda</taxon>
        <taxon>Daphniidae</taxon>
        <taxon>Daphnia</taxon>
        <taxon>Daphnia similis group</taxon>
    </lineage>
</organism>
<dbReference type="AlphaFoldDB" id="A0AAD5KV53"/>
<dbReference type="PANTHER" id="PTHR46513">
    <property type="entry name" value="VITELLOGENIN RECEPTOR-LIKE PROTEIN-RELATED-RELATED"/>
    <property type="match status" value="1"/>
</dbReference>
<dbReference type="InterPro" id="IPR050778">
    <property type="entry name" value="Cueball_EGF_LRP_Nidogen"/>
</dbReference>
<dbReference type="GO" id="GO:0017147">
    <property type="term" value="F:Wnt-protein binding"/>
    <property type="evidence" value="ECO:0007669"/>
    <property type="project" value="TreeGrafter"/>
</dbReference>
<dbReference type="PANTHER" id="PTHR46513:SF13">
    <property type="entry name" value="EGF-LIKE DOMAIN-CONTAINING PROTEIN"/>
    <property type="match status" value="1"/>
</dbReference>
<evidence type="ECO:0000256" key="4">
    <source>
        <dbReference type="SAM" id="SignalP"/>
    </source>
</evidence>
<keyword evidence="4" id="KW-0732">Signal</keyword>
<dbReference type="GO" id="GO:0042813">
    <property type="term" value="F:Wnt receptor activity"/>
    <property type="evidence" value="ECO:0007669"/>
    <property type="project" value="TreeGrafter"/>
</dbReference>
<sequence length="421" mass="48533">MQSEALVIVMAFATVAASGLKHDDLIVAVGDRLEFLTDGSTYRTLALDSYNASKLSALAYDATTRKLFFSDRHHLYGHIFSVNLGDESHLVEDIVERNTNETVESLAYDPVRKMLLWTDWFNRSIRRVQLAKEHIHIEEKDGVEIVHFLEDDAKPRGLVFDPCMRMLYWTNVYKSRPTIERSFLNGSQREILIQTDLFVPNALDLDVLDQRLYWADNLREDDYRTFNIERSFVNGTGRQKIYRGISQFVVSLTVGGDYVYWTDYNHKKLWYVRKDGSSKSSMMLRTYSRNPAMGVVVYRHEPLKCGSLNTPEIDFEDAVDIETKKMYIIFVNLICLVMVGMVATLTFRFWKFTGCKSTLVPSKSKKLFAFQNFENCRSSITMSERTSTQAEPVSPSSTESVNVLLTNERHSDTAALFKYEF</sequence>
<feature type="signal peptide" evidence="4">
    <location>
        <begin position="1"/>
        <end position="17"/>
    </location>
</feature>
<keyword evidence="3" id="KW-0812">Transmembrane</keyword>
<gene>
    <name evidence="5" type="ORF">GHT06_012043</name>
</gene>
<keyword evidence="3" id="KW-1133">Transmembrane helix</keyword>
<dbReference type="InterPro" id="IPR011042">
    <property type="entry name" value="6-blade_b-propeller_TolB-like"/>
</dbReference>
<protein>
    <submittedName>
        <fullName evidence="5">Uncharacterized protein</fullName>
    </submittedName>
</protein>
<evidence type="ECO:0000256" key="2">
    <source>
        <dbReference type="PROSITE-ProRule" id="PRU00461"/>
    </source>
</evidence>
<accession>A0AAD5KV53</accession>
<proteinExistence type="predicted"/>
<dbReference type="Proteomes" id="UP000820818">
    <property type="component" value="Linkage Group LG3"/>
</dbReference>
<dbReference type="SUPFAM" id="SSF63825">
    <property type="entry name" value="YWTD domain"/>
    <property type="match status" value="1"/>
</dbReference>
<dbReference type="GO" id="GO:0005886">
    <property type="term" value="C:plasma membrane"/>
    <property type="evidence" value="ECO:0007669"/>
    <property type="project" value="TreeGrafter"/>
</dbReference>
<feature type="transmembrane region" description="Helical" evidence="3">
    <location>
        <begin position="326"/>
        <end position="347"/>
    </location>
</feature>
<keyword evidence="3" id="KW-0472">Membrane</keyword>
<dbReference type="Pfam" id="PF00058">
    <property type="entry name" value="Ldl_recept_b"/>
    <property type="match status" value="1"/>
</dbReference>
<feature type="chain" id="PRO_5042038862" evidence="4">
    <location>
        <begin position="18"/>
        <end position="421"/>
    </location>
</feature>
<evidence type="ECO:0000313" key="5">
    <source>
        <dbReference type="EMBL" id="KAI9561087.1"/>
    </source>
</evidence>